<reference evidence="3" key="1">
    <citation type="journal article" date="2019" name="Int. J. Syst. Evol. Microbiol.">
        <title>The Global Catalogue of Microorganisms (GCM) 10K type strain sequencing project: providing services to taxonomists for standard genome sequencing and annotation.</title>
        <authorList>
            <consortium name="The Broad Institute Genomics Platform"/>
            <consortium name="The Broad Institute Genome Sequencing Center for Infectious Disease"/>
            <person name="Wu L."/>
            <person name="Ma J."/>
        </authorList>
    </citation>
    <scope>NUCLEOTIDE SEQUENCE [LARGE SCALE GENOMIC DNA]</scope>
    <source>
        <strain evidence="3">JCM 16545</strain>
    </source>
</reference>
<evidence type="ECO:0000313" key="3">
    <source>
        <dbReference type="Proteomes" id="UP001597297"/>
    </source>
</evidence>
<evidence type="ECO:0000313" key="2">
    <source>
        <dbReference type="EMBL" id="MFD2277725.1"/>
    </source>
</evidence>
<proteinExistence type="predicted"/>
<sequence length="191" mass="21394">MKNTKPTLFDPQRSQIVSLVLLLIALLGFLISIFLSPPREADLTKTSGIPTRIKRVDYNSSYNTNNHGFTPSQVPRKTHFNIGDITLSLNEKLANFPALDAAIRKGEPISVGISAKPIDIFHLFSGETRLYTLDTNGNKLLTYQDSIDLLLPSWILEFILFTISAVALLWHRNCRKTNLANKTLHPTAHRG</sequence>
<keyword evidence="1" id="KW-1133">Transmembrane helix</keyword>
<protein>
    <submittedName>
        <fullName evidence="2">Uncharacterized protein</fullName>
    </submittedName>
</protein>
<name>A0ABW5E7S5_9BACT</name>
<keyword evidence="3" id="KW-1185">Reference proteome</keyword>
<keyword evidence="1" id="KW-0472">Membrane</keyword>
<feature type="transmembrane region" description="Helical" evidence="1">
    <location>
        <begin position="149"/>
        <end position="170"/>
    </location>
</feature>
<dbReference type="EMBL" id="JBHUJC010000044">
    <property type="protein sequence ID" value="MFD2277725.1"/>
    <property type="molecule type" value="Genomic_DNA"/>
</dbReference>
<feature type="transmembrane region" description="Helical" evidence="1">
    <location>
        <begin position="16"/>
        <end position="35"/>
    </location>
</feature>
<evidence type="ECO:0000256" key="1">
    <source>
        <dbReference type="SAM" id="Phobius"/>
    </source>
</evidence>
<accession>A0ABW5E7S5</accession>
<gene>
    <name evidence="2" type="ORF">ACFSQZ_14750</name>
</gene>
<dbReference type="Proteomes" id="UP001597297">
    <property type="component" value="Unassembled WGS sequence"/>
</dbReference>
<dbReference type="RefSeq" id="WP_377092581.1">
    <property type="nucleotide sequence ID" value="NZ_JBHSJM010000001.1"/>
</dbReference>
<keyword evidence="1" id="KW-0812">Transmembrane</keyword>
<organism evidence="2 3">
    <name type="scientific">Rubritalea spongiae</name>
    <dbReference type="NCBI Taxonomy" id="430797"/>
    <lineage>
        <taxon>Bacteria</taxon>
        <taxon>Pseudomonadati</taxon>
        <taxon>Verrucomicrobiota</taxon>
        <taxon>Verrucomicrobiia</taxon>
        <taxon>Verrucomicrobiales</taxon>
        <taxon>Rubritaleaceae</taxon>
        <taxon>Rubritalea</taxon>
    </lineage>
</organism>
<comment type="caution">
    <text evidence="2">The sequence shown here is derived from an EMBL/GenBank/DDBJ whole genome shotgun (WGS) entry which is preliminary data.</text>
</comment>